<gene>
    <name evidence="2" type="ORF">H103_00785</name>
</gene>
<sequence length="80" mass="8572">MKSSFQILAILSLFFALVLASRQRPVRPSLGGNNRIDSSMLVDCCYPLDGKCLDGSEPNPDCGIGGKHDSGFTMFVYGGV</sequence>
<organism evidence="2">
    <name type="scientific">Trichophyton rubrum CBS 288.86</name>
    <dbReference type="NCBI Taxonomy" id="1215330"/>
    <lineage>
        <taxon>Eukaryota</taxon>
        <taxon>Fungi</taxon>
        <taxon>Dikarya</taxon>
        <taxon>Ascomycota</taxon>
        <taxon>Pezizomycotina</taxon>
        <taxon>Eurotiomycetes</taxon>
        <taxon>Eurotiomycetidae</taxon>
        <taxon>Onygenales</taxon>
        <taxon>Arthrodermataceae</taxon>
        <taxon>Trichophyton</taxon>
    </lineage>
</organism>
<feature type="signal peptide" evidence="1">
    <location>
        <begin position="1"/>
        <end position="20"/>
    </location>
</feature>
<evidence type="ECO:0000256" key="1">
    <source>
        <dbReference type="SAM" id="SignalP"/>
    </source>
</evidence>
<name>A0A022WFD8_TRIRU</name>
<dbReference type="Proteomes" id="UP000023758">
    <property type="component" value="Unassembled WGS sequence"/>
</dbReference>
<dbReference type="EMBL" id="KK207706">
    <property type="protein sequence ID" value="EZF56866.1"/>
    <property type="molecule type" value="Genomic_DNA"/>
</dbReference>
<feature type="chain" id="PRO_5001508315" evidence="1">
    <location>
        <begin position="21"/>
        <end position="80"/>
    </location>
</feature>
<keyword evidence="1" id="KW-0732">Signal</keyword>
<proteinExistence type="predicted"/>
<accession>A0A022WFD8</accession>
<protein>
    <submittedName>
        <fullName evidence="2">Uncharacterized protein</fullName>
    </submittedName>
</protein>
<evidence type="ECO:0000313" key="2">
    <source>
        <dbReference type="EMBL" id="EZF56866.1"/>
    </source>
</evidence>
<dbReference type="HOGENOM" id="CLU_2591504_0_0_1"/>
<reference evidence="2" key="1">
    <citation type="submission" date="2014-02" db="EMBL/GenBank/DDBJ databases">
        <title>The Genome Sequence of Trichophyton rubrum (morphotype fischeri) CBS 288.86.</title>
        <authorList>
            <consortium name="The Broad Institute Genomics Platform"/>
            <person name="Cuomo C.A."/>
            <person name="White T.C."/>
            <person name="Graser Y."/>
            <person name="Martinez-Rossi N."/>
            <person name="Heitman J."/>
            <person name="Young S.K."/>
            <person name="Zeng Q."/>
            <person name="Gargeya S."/>
            <person name="Abouelleil A."/>
            <person name="Alvarado L."/>
            <person name="Chapman S.B."/>
            <person name="Gainer-Dewar J."/>
            <person name="Goldberg J."/>
            <person name="Griggs A."/>
            <person name="Gujja S."/>
            <person name="Hansen M."/>
            <person name="Howarth C."/>
            <person name="Imamovic A."/>
            <person name="Larimer J."/>
            <person name="Martinez D."/>
            <person name="Murphy C."/>
            <person name="Pearson M.D."/>
            <person name="Persinoti G."/>
            <person name="Poon T."/>
            <person name="Priest M."/>
            <person name="Roberts A.D."/>
            <person name="Saif S."/>
            <person name="Shea T.D."/>
            <person name="Sykes S.N."/>
            <person name="Wortman J."/>
            <person name="Nusbaum C."/>
            <person name="Birren B."/>
        </authorList>
    </citation>
    <scope>NUCLEOTIDE SEQUENCE [LARGE SCALE GENOMIC DNA]</scope>
    <source>
        <strain evidence="2">CBS 288.86</strain>
    </source>
</reference>
<dbReference type="AlphaFoldDB" id="A0A022WFD8"/>